<comment type="similarity">
    <text evidence="8">Belongs to the exbB/tolQ family.</text>
</comment>
<dbReference type="AlphaFoldDB" id="A0A9E8Z7T3"/>
<name>A0A9E8Z7T3_9CYAN</name>
<organism evidence="11 12">
    <name type="scientific">Thermocoleostomius sinensis A174</name>
    <dbReference type="NCBI Taxonomy" id="2016057"/>
    <lineage>
        <taxon>Bacteria</taxon>
        <taxon>Bacillati</taxon>
        <taxon>Cyanobacteriota</taxon>
        <taxon>Cyanophyceae</taxon>
        <taxon>Oculatellales</taxon>
        <taxon>Oculatellaceae</taxon>
        <taxon>Thermocoleostomius</taxon>
    </lineage>
</organism>
<dbReference type="InterPro" id="IPR002898">
    <property type="entry name" value="MotA_ExbB_proton_chnl"/>
</dbReference>
<dbReference type="GO" id="GO:0017038">
    <property type="term" value="P:protein import"/>
    <property type="evidence" value="ECO:0007669"/>
    <property type="project" value="TreeGrafter"/>
</dbReference>
<evidence type="ECO:0000313" key="12">
    <source>
        <dbReference type="Proteomes" id="UP001163152"/>
    </source>
</evidence>
<keyword evidence="4 9" id="KW-0812">Transmembrane</keyword>
<keyword evidence="3" id="KW-1003">Cell membrane</keyword>
<evidence type="ECO:0000256" key="3">
    <source>
        <dbReference type="ARBA" id="ARBA00022475"/>
    </source>
</evidence>
<sequence>MFIFDLLVAGGVVMIPLLGFSILAIALILERLLFWYRVNRRQKRLVRDALAAYQNSPEMALAKLKQGADLPIARIFLEAVEMDRVSPNAFRLALESATQAELPTLRRFNTVFDIIISAAPLLGLLGTILGLIRSFGSLQLGDVGSESAIAVTGGISEALISTAAGLTVAIFTLIFANIFRGFYRRQLAQIQEYGGQLELLHLCRYEGHPDTLPIAVGD</sequence>
<keyword evidence="5 8" id="KW-0653">Protein transport</keyword>
<evidence type="ECO:0000256" key="7">
    <source>
        <dbReference type="ARBA" id="ARBA00023136"/>
    </source>
</evidence>
<protein>
    <submittedName>
        <fullName evidence="11">MotA/TolQ/ExbB proton channel family protein</fullName>
    </submittedName>
</protein>
<gene>
    <name evidence="11" type="ORF">OXH18_12645</name>
</gene>
<dbReference type="KEGG" id="tsin:OXH18_12645"/>
<proteinExistence type="inferred from homology"/>
<dbReference type="RefSeq" id="WP_268607441.1">
    <property type="nucleotide sequence ID" value="NZ_CP113797.1"/>
</dbReference>
<reference evidence="11" key="1">
    <citation type="submission" date="2022-12" db="EMBL/GenBank/DDBJ databases">
        <title>Polyphasic identification of a Novel Hot-Spring Cyanobacterium Ocullathermofonsia sinensis gen nov. sp. nov. and Genomic Insights on its Adaptations to the Thermal Habitat.</title>
        <authorList>
            <person name="Daroch M."/>
            <person name="Tang J."/>
            <person name="Jiang Y."/>
        </authorList>
    </citation>
    <scope>NUCLEOTIDE SEQUENCE</scope>
    <source>
        <strain evidence="11">PKUAC-SCTA174</strain>
    </source>
</reference>
<evidence type="ECO:0000256" key="5">
    <source>
        <dbReference type="ARBA" id="ARBA00022927"/>
    </source>
</evidence>
<evidence type="ECO:0000313" key="11">
    <source>
        <dbReference type="EMBL" id="WAL58045.1"/>
    </source>
</evidence>
<dbReference type="PANTHER" id="PTHR30625">
    <property type="entry name" value="PROTEIN TOLQ"/>
    <property type="match status" value="1"/>
</dbReference>
<keyword evidence="12" id="KW-1185">Reference proteome</keyword>
<dbReference type="Proteomes" id="UP001163152">
    <property type="component" value="Chromosome"/>
</dbReference>
<evidence type="ECO:0000256" key="9">
    <source>
        <dbReference type="SAM" id="Phobius"/>
    </source>
</evidence>
<keyword evidence="7 9" id="KW-0472">Membrane</keyword>
<evidence type="ECO:0000256" key="4">
    <source>
        <dbReference type="ARBA" id="ARBA00022692"/>
    </source>
</evidence>
<dbReference type="GO" id="GO:0005886">
    <property type="term" value="C:plasma membrane"/>
    <property type="evidence" value="ECO:0007669"/>
    <property type="project" value="UniProtKB-SubCell"/>
</dbReference>
<evidence type="ECO:0000256" key="8">
    <source>
        <dbReference type="RuleBase" id="RU004057"/>
    </source>
</evidence>
<feature type="domain" description="MotA/TolQ/ExbB proton channel" evidence="10">
    <location>
        <begin position="69"/>
        <end position="191"/>
    </location>
</feature>
<evidence type="ECO:0000256" key="1">
    <source>
        <dbReference type="ARBA" id="ARBA00004651"/>
    </source>
</evidence>
<feature type="transmembrane region" description="Helical" evidence="9">
    <location>
        <begin position="6"/>
        <end position="34"/>
    </location>
</feature>
<feature type="transmembrane region" description="Helical" evidence="9">
    <location>
        <begin position="111"/>
        <end position="132"/>
    </location>
</feature>
<dbReference type="PANTHER" id="PTHR30625:SF15">
    <property type="entry name" value="BIOPOLYMER TRANSPORT PROTEIN EXBB"/>
    <property type="match status" value="1"/>
</dbReference>
<dbReference type="EMBL" id="CP113797">
    <property type="protein sequence ID" value="WAL58045.1"/>
    <property type="molecule type" value="Genomic_DNA"/>
</dbReference>
<accession>A0A9E8Z7T3</accession>
<feature type="transmembrane region" description="Helical" evidence="9">
    <location>
        <begin position="158"/>
        <end position="179"/>
    </location>
</feature>
<evidence type="ECO:0000256" key="2">
    <source>
        <dbReference type="ARBA" id="ARBA00022448"/>
    </source>
</evidence>
<keyword evidence="2 8" id="KW-0813">Transport</keyword>
<evidence type="ECO:0000256" key="6">
    <source>
        <dbReference type="ARBA" id="ARBA00022989"/>
    </source>
</evidence>
<keyword evidence="6 9" id="KW-1133">Transmembrane helix</keyword>
<evidence type="ECO:0000259" key="10">
    <source>
        <dbReference type="Pfam" id="PF01618"/>
    </source>
</evidence>
<comment type="subcellular location">
    <subcellularLocation>
        <location evidence="1">Cell membrane</location>
        <topology evidence="1">Multi-pass membrane protein</topology>
    </subcellularLocation>
    <subcellularLocation>
        <location evidence="8">Membrane</location>
        <topology evidence="8">Multi-pass membrane protein</topology>
    </subcellularLocation>
</comment>
<dbReference type="InterPro" id="IPR050790">
    <property type="entry name" value="ExbB/TolQ_transport"/>
</dbReference>
<dbReference type="Pfam" id="PF01618">
    <property type="entry name" value="MotA_ExbB"/>
    <property type="match status" value="1"/>
</dbReference>